<protein>
    <submittedName>
        <fullName evidence="4">PAF1 protein</fullName>
    </submittedName>
</protein>
<evidence type="ECO:0000313" key="7">
    <source>
        <dbReference type="Proteomes" id="UP000094389"/>
    </source>
</evidence>
<dbReference type="GO" id="GO:0000993">
    <property type="term" value="F:RNA polymerase II complex binding"/>
    <property type="evidence" value="ECO:0007669"/>
    <property type="project" value="TreeGrafter"/>
</dbReference>
<evidence type="ECO:0000256" key="1">
    <source>
        <dbReference type="ARBA" id="ARBA00004123"/>
    </source>
</evidence>
<organism evidence="4 6">
    <name type="scientific">Cyberlindnera jadinii (strain ATCC 18201 / CBS 1600 / BCRC 20928 / JCM 3617 / NBRC 0987 / NRRL Y-1542)</name>
    <name type="common">Torula yeast</name>
    <name type="synonym">Candida utilis</name>
    <dbReference type="NCBI Taxonomy" id="983966"/>
    <lineage>
        <taxon>Eukaryota</taxon>
        <taxon>Fungi</taxon>
        <taxon>Dikarya</taxon>
        <taxon>Ascomycota</taxon>
        <taxon>Saccharomycotina</taxon>
        <taxon>Saccharomycetes</taxon>
        <taxon>Phaffomycetales</taxon>
        <taxon>Phaffomycetaceae</taxon>
        <taxon>Cyberlindnera</taxon>
    </lineage>
</organism>
<dbReference type="EMBL" id="CDQK01000007">
    <property type="protein sequence ID" value="CEP24935.1"/>
    <property type="molecule type" value="Genomic_DNA"/>
</dbReference>
<reference evidence="6" key="2">
    <citation type="journal article" date="2015" name="J. Biotechnol.">
        <title>The structure of the Cyberlindnera jadinii genome and its relation to Candida utilis analyzed by the occurrence of single nucleotide polymorphisms.</title>
        <authorList>
            <person name="Rupp O."/>
            <person name="Brinkrolf K."/>
            <person name="Buerth C."/>
            <person name="Kunigo M."/>
            <person name="Schneider J."/>
            <person name="Jaenicke S."/>
            <person name="Goesmann A."/>
            <person name="Puehler A."/>
            <person name="Jaeger K.-E."/>
            <person name="Ernst J.F."/>
        </authorList>
    </citation>
    <scope>NUCLEOTIDE SEQUENCE [LARGE SCALE GENOMIC DNA]</scope>
    <source>
        <strain evidence="6">ATCC 18201 / CBS 1600 / BCRC 20928 / JCM 3617 / NBRC 0987 / NRRL Y-1542</strain>
    </source>
</reference>
<dbReference type="GO" id="GO:0006368">
    <property type="term" value="P:transcription elongation by RNA polymerase II"/>
    <property type="evidence" value="ECO:0007669"/>
    <property type="project" value="InterPro"/>
</dbReference>
<dbReference type="GO" id="GO:0016593">
    <property type="term" value="C:Cdc73/Paf1 complex"/>
    <property type="evidence" value="ECO:0007669"/>
    <property type="project" value="InterPro"/>
</dbReference>
<accession>A0A1E4S3M0</accession>
<dbReference type="InterPro" id="IPR007133">
    <property type="entry name" value="RNA_pol_II-assoc_Paf1"/>
</dbReference>
<dbReference type="Proteomes" id="UP000094389">
    <property type="component" value="Unassembled WGS sequence"/>
</dbReference>
<dbReference type="OMA" id="LVCRIKY"/>
<reference evidence="5 7" key="3">
    <citation type="journal article" date="2016" name="Proc. Natl. Acad. Sci. U.S.A.">
        <title>Comparative genomics of biotechnologically important yeasts.</title>
        <authorList>
            <person name="Riley R."/>
            <person name="Haridas S."/>
            <person name="Wolfe K.H."/>
            <person name="Lopes M.R."/>
            <person name="Hittinger C.T."/>
            <person name="Goeker M."/>
            <person name="Salamov A.A."/>
            <person name="Wisecaver J.H."/>
            <person name="Long T.M."/>
            <person name="Calvey C.H."/>
            <person name="Aerts A.L."/>
            <person name="Barry K.W."/>
            <person name="Choi C."/>
            <person name="Clum A."/>
            <person name="Coughlan A.Y."/>
            <person name="Deshpande S."/>
            <person name="Douglass A.P."/>
            <person name="Hanson S.J."/>
            <person name="Klenk H.-P."/>
            <person name="LaButti K.M."/>
            <person name="Lapidus A."/>
            <person name="Lindquist E.A."/>
            <person name="Lipzen A.M."/>
            <person name="Meier-Kolthoff J.P."/>
            <person name="Ohm R.A."/>
            <person name="Otillar R.P."/>
            <person name="Pangilinan J.L."/>
            <person name="Peng Y."/>
            <person name="Rokas A."/>
            <person name="Rosa C.A."/>
            <person name="Scheuner C."/>
            <person name="Sibirny A.A."/>
            <person name="Slot J.C."/>
            <person name="Stielow J.B."/>
            <person name="Sun H."/>
            <person name="Kurtzman C.P."/>
            <person name="Blackwell M."/>
            <person name="Grigoriev I.V."/>
            <person name="Jeffries T.W."/>
        </authorList>
    </citation>
    <scope>NUCLEOTIDE SEQUENCE [LARGE SCALE GENOMIC DNA]</scope>
    <source>
        <strain evidence="7">ATCC 18201 / CBS 1600 / BCRC 20928 / JCM 3617 / NBRC 0987 / NRRL Y-1542</strain>
        <strain evidence="5">NRRL Y-1542</strain>
    </source>
</reference>
<accession>A0A0H5C975</accession>
<evidence type="ECO:0000313" key="4">
    <source>
        <dbReference type="EMBL" id="CEP24935.1"/>
    </source>
</evidence>
<comment type="similarity">
    <text evidence="2">Belongs to the PAF1 family.</text>
</comment>
<gene>
    <name evidence="4" type="primary">PAF1</name>
    <name evidence="4" type="ORF">BN1211_5895</name>
    <name evidence="5" type="ORF">CYBJADRAFT_167433</name>
</gene>
<name>A0A0H5C975_CYBJN</name>
<evidence type="ECO:0000256" key="3">
    <source>
        <dbReference type="ARBA" id="ARBA00023242"/>
    </source>
</evidence>
<comment type="subcellular location">
    <subcellularLocation>
        <location evidence="1">Nucleus</location>
    </subcellularLocation>
</comment>
<dbReference type="Pfam" id="PF03985">
    <property type="entry name" value="Paf1"/>
    <property type="match status" value="1"/>
</dbReference>
<dbReference type="OrthoDB" id="10260285at2759"/>
<dbReference type="GO" id="GO:0003682">
    <property type="term" value="F:chromatin binding"/>
    <property type="evidence" value="ECO:0007669"/>
    <property type="project" value="TreeGrafter"/>
</dbReference>
<dbReference type="STRING" id="983966.A0A0H5C975"/>
<dbReference type="GeneID" id="30989297"/>
<dbReference type="RefSeq" id="XP_020071092.1">
    <property type="nucleotide sequence ID" value="XM_020214901.1"/>
</dbReference>
<reference evidence="4" key="1">
    <citation type="submission" date="2014-12" db="EMBL/GenBank/DDBJ databases">
        <authorList>
            <person name="Jaenicke S."/>
        </authorList>
    </citation>
    <scope>NUCLEOTIDE SEQUENCE [LARGE SCALE GENOMIC DNA]</scope>
    <source>
        <strain evidence="4">CBS1600</strain>
    </source>
</reference>
<dbReference type="PANTHER" id="PTHR23188:SF12">
    <property type="entry name" value="RNA POLYMERASE II-ASSOCIATED FACTOR 1 HOMOLOG"/>
    <property type="match status" value="1"/>
</dbReference>
<dbReference type="Proteomes" id="UP000038830">
    <property type="component" value="Unassembled WGS sequence"/>
</dbReference>
<dbReference type="EMBL" id="KV453929">
    <property type="protein sequence ID" value="ODV74053.1"/>
    <property type="molecule type" value="Genomic_DNA"/>
</dbReference>
<evidence type="ECO:0000256" key="2">
    <source>
        <dbReference type="ARBA" id="ARBA00007560"/>
    </source>
</evidence>
<sequence>MSKSQDYIARIRYQNDLPPPLLPPKLLKYSGHDEEQVGSSSQLSLLIRKEGVNGLVSLDNDIGLPLDIIQAPLLFDETSRPKTSDDKEKHSTLHPHDRILLRDPQVEKVAKHQPQVSFLRRTEYTGAVMMGNGSSNVSRSVTPHLSREDDSPAAQLRAIETTFENATKTLNDLTKIRHPTKKSLKPKKVWNLLPDVSRMDQKFSSVKFGSNSLSKVRDLDYKTALFRQMRLEDINWMSFYTTDETTGSRVKRTLDDLEENIPKENTQDSESFKYTKVDDFDLHVSRLDGEIQEIALRFDEANGTVYYNPISRKADLKRRKIQESHRELLEERDVDVINLKIREPTVEEFNKKNNLRHEHDSVTYERVELDDEEDDLETFSKSRE</sequence>
<evidence type="ECO:0000313" key="6">
    <source>
        <dbReference type="Proteomes" id="UP000038830"/>
    </source>
</evidence>
<evidence type="ECO:0000313" key="5">
    <source>
        <dbReference type="EMBL" id="ODV74053.1"/>
    </source>
</evidence>
<keyword evidence="7" id="KW-1185">Reference proteome</keyword>
<proteinExistence type="inferred from homology"/>
<dbReference type="AlphaFoldDB" id="A0A0H5C975"/>
<dbReference type="PANTHER" id="PTHR23188">
    <property type="entry name" value="RNA POLYMERASE II-ASSOCIATED FACTOR 1 HOMOLOG"/>
    <property type="match status" value="1"/>
</dbReference>
<keyword evidence="3" id="KW-0539">Nucleus</keyword>